<name>A0A673IPM0_9TELE</name>
<protein>
    <recommendedName>
        <fullName evidence="10">Metalloendopeptidase</fullName>
        <ecNumber evidence="10">3.4.24.-</ecNumber>
    </recommendedName>
</protein>
<dbReference type="FunFam" id="3.40.390.10:FF:000040">
    <property type="entry name" value="Metalloendopeptidase"/>
    <property type="match status" value="1"/>
</dbReference>
<comment type="caution">
    <text evidence="9">Lacks conserved residue(s) required for the propagation of feature annotation.</text>
</comment>
<organism evidence="12 13">
    <name type="scientific">Sinocyclocheilus rhinocerous</name>
    <dbReference type="NCBI Taxonomy" id="307959"/>
    <lineage>
        <taxon>Eukaryota</taxon>
        <taxon>Metazoa</taxon>
        <taxon>Chordata</taxon>
        <taxon>Craniata</taxon>
        <taxon>Vertebrata</taxon>
        <taxon>Euteleostomi</taxon>
        <taxon>Actinopterygii</taxon>
        <taxon>Neopterygii</taxon>
        <taxon>Teleostei</taxon>
        <taxon>Ostariophysi</taxon>
        <taxon>Cypriniformes</taxon>
        <taxon>Cyprinidae</taxon>
        <taxon>Cyprininae</taxon>
        <taxon>Sinocyclocheilus</taxon>
    </lineage>
</organism>
<gene>
    <name evidence="12" type="primary">LOC107756160</name>
</gene>
<keyword evidence="13" id="KW-1185">Reference proteome</keyword>
<feature type="binding site" evidence="9">
    <location>
        <position position="198"/>
    </location>
    <ligand>
        <name>Zn(2+)</name>
        <dbReference type="ChEBI" id="CHEBI:29105"/>
        <note>catalytic</note>
    </ligand>
</feature>
<evidence type="ECO:0000256" key="9">
    <source>
        <dbReference type="PROSITE-ProRule" id="PRU01211"/>
    </source>
</evidence>
<reference evidence="12" key="1">
    <citation type="submission" date="2025-08" db="UniProtKB">
        <authorList>
            <consortium name="Ensembl"/>
        </authorList>
    </citation>
    <scope>IDENTIFICATION</scope>
</reference>
<feature type="chain" id="PRO_5025707250" description="Metalloendopeptidase" evidence="10">
    <location>
        <begin position="20"/>
        <end position="307"/>
    </location>
</feature>
<feature type="binding site" evidence="9">
    <location>
        <position position="202"/>
    </location>
    <ligand>
        <name>Zn(2+)</name>
        <dbReference type="ChEBI" id="CHEBI:29105"/>
        <note>catalytic</note>
    </ligand>
</feature>
<dbReference type="GO" id="GO:0008270">
    <property type="term" value="F:zinc ion binding"/>
    <property type="evidence" value="ECO:0007669"/>
    <property type="project" value="UniProtKB-UniRule"/>
</dbReference>
<evidence type="ECO:0000256" key="8">
    <source>
        <dbReference type="ARBA" id="ARBA00023157"/>
    </source>
</evidence>
<feature type="signal peptide" evidence="10">
    <location>
        <begin position="1"/>
        <end position="19"/>
    </location>
</feature>
<dbReference type="Pfam" id="PF01400">
    <property type="entry name" value="Astacin"/>
    <property type="match status" value="1"/>
</dbReference>
<feature type="active site" evidence="9">
    <location>
        <position position="199"/>
    </location>
</feature>
<proteinExistence type="predicted"/>
<evidence type="ECO:0000313" key="12">
    <source>
        <dbReference type="Ensembl" id="ENSSRHP00000041892.1"/>
    </source>
</evidence>
<evidence type="ECO:0000313" key="13">
    <source>
        <dbReference type="Proteomes" id="UP000472270"/>
    </source>
</evidence>
<dbReference type="InterPro" id="IPR006026">
    <property type="entry name" value="Peptidase_Metallo"/>
</dbReference>
<keyword evidence="1 9" id="KW-0645">Protease</keyword>
<dbReference type="PRINTS" id="PR00480">
    <property type="entry name" value="ASTACIN"/>
</dbReference>
<dbReference type="EC" id="3.4.24.-" evidence="10"/>
<evidence type="ECO:0000256" key="1">
    <source>
        <dbReference type="ARBA" id="ARBA00022670"/>
    </source>
</evidence>
<dbReference type="Proteomes" id="UP000472270">
    <property type="component" value="Unassembled WGS sequence"/>
</dbReference>
<dbReference type="CDD" id="cd04283">
    <property type="entry name" value="ZnMc_hatching_enzyme"/>
    <property type="match status" value="1"/>
</dbReference>
<keyword evidence="2 9" id="KW-0479">Metal-binding</keyword>
<dbReference type="SUPFAM" id="SSF55486">
    <property type="entry name" value="Metalloproteases ('zincins'), catalytic domain"/>
    <property type="match status" value="1"/>
</dbReference>
<reference evidence="12" key="2">
    <citation type="submission" date="2025-09" db="UniProtKB">
        <authorList>
            <consortium name="Ensembl"/>
        </authorList>
    </citation>
    <scope>IDENTIFICATION</scope>
</reference>
<dbReference type="Ensembl" id="ENSSRHT00000043079.1">
    <property type="protein sequence ID" value="ENSSRHP00000041892.1"/>
    <property type="gene ID" value="ENSSRHG00000021221.1"/>
</dbReference>
<evidence type="ECO:0000259" key="11">
    <source>
        <dbReference type="PROSITE" id="PS51864"/>
    </source>
</evidence>
<keyword evidence="7" id="KW-0865">Zymogen</keyword>
<dbReference type="InterPro" id="IPR001506">
    <property type="entry name" value="Peptidase_M12A"/>
</dbReference>
<dbReference type="PANTHER" id="PTHR10127:SF839">
    <property type="entry name" value="HATCHING ENZYME 1.2-RELATED"/>
    <property type="match status" value="1"/>
</dbReference>
<evidence type="ECO:0000256" key="3">
    <source>
        <dbReference type="ARBA" id="ARBA00022729"/>
    </source>
</evidence>
<keyword evidence="5 9" id="KW-0862">Zinc</keyword>
<feature type="binding site" evidence="9">
    <location>
        <position position="208"/>
    </location>
    <ligand>
        <name>Zn(2+)</name>
        <dbReference type="ChEBI" id="CHEBI:29105"/>
        <note>catalytic</note>
    </ligand>
</feature>
<dbReference type="InterPro" id="IPR024079">
    <property type="entry name" value="MetalloPept_cat_dom_sf"/>
</dbReference>
<evidence type="ECO:0000256" key="4">
    <source>
        <dbReference type="ARBA" id="ARBA00022801"/>
    </source>
</evidence>
<dbReference type="PROSITE" id="PS51864">
    <property type="entry name" value="ASTACIN"/>
    <property type="match status" value="1"/>
</dbReference>
<dbReference type="GO" id="GO:0004222">
    <property type="term" value="F:metalloendopeptidase activity"/>
    <property type="evidence" value="ECO:0007669"/>
    <property type="project" value="UniProtKB-UniRule"/>
</dbReference>
<evidence type="ECO:0000256" key="7">
    <source>
        <dbReference type="ARBA" id="ARBA00023145"/>
    </source>
</evidence>
<sequence length="307" mass="34448">MDCVLLFSISAVLLGLSQALPATVRAAALSVEHPSLIRSHSLTLYICSFHRCCPLIKVSFYSSLMCSSAQVDQWGLTPIKEILISDMLLEGDMALPKTRNAMKCLNDYCKWPKSPSGQVEVPYTIASDFYDDEKAVIENAMKSIATKTCVRFVLRKNQVDYISIENLVGCSSAVGRSGGKQQLSLSVDGCVSHGIIEHELLHSLGFHHEHTRSDRDQYVQINWQNIPQGQTSAYNFQKKDTNNLNTHYDYSSIMHYGRTAFAIQYGKETITPIPNPSVQIGQRKEMSNIDIQRINKLYECGEHITHI</sequence>
<accession>A0A673IPM0</accession>
<keyword evidence="3 10" id="KW-0732">Signal</keyword>
<keyword evidence="4 9" id="KW-0378">Hydrolase</keyword>
<dbReference type="SMART" id="SM00235">
    <property type="entry name" value="ZnMc"/>
    <property type="match status" value="1"/>
</dbReference>
<evidence type="ECO:0000256" key="10">
    <source>
        <dbReference type="RuleBase" id="RU361183"/>
    </source>
</evidence>
<dbReference type="InterPro" id="IPR034039">
    <property type="entry name" value="ZnMP_hatching_enz"/>
</dbReference>
<evidence type="ECO:0000256" key="6">
    <source>
        <dbReference type="ARBA" id="ARBA00023049"/>
    </source>
</evidence>
<keyword evidence="6 9" id="KW-0482">Metalloprotease</keyword>
<dbReference type="Gene3D" id="3.40.390.10">
    <property type="entry name" value="Collagenase (Catalytic Domain)"/>
    <property type="match status" value="1"/>
</dbReference>
<evidence type="ECO:0000256" key="2">
    <source>
        <dbReference type="ARBA" id="ARBA00022723"/>
    </source>
</evidence>
<keyword evidence="8" id="KW-1015">Disulfide bond</keyword>
<comment type="cofactor">
    <cofactor evidence="9 10">
        <name>Zn(2+)</name>
        <dbReference type="ChEBI" id="CHEBI:29105"/>
    </cofactor>
    <text evidence="9 10">Binds 1 zinc ion per subunit.</text>
</comment>
<dbReference type="GO" id="GO:0006508">
    <property type="term" value="P:proteolysis"/>
    <property type="evidence" value="ECO:0007669"/>
    <property type="project" value="UniProtKB-KW"/>
</dbReference>
<dbReference type="AlphaFoldDB" id="A0A673IPM0"/>
<evidence type="ECO:0000256" key="5">
    <source>
        <dbReference type="ARBA" id="ARBA00022833"/>
    </source>
</evidence>
<feature type="domain" description="Peptidase M12A" evidence="11">
    <location>
        <begin position="100"/>
        <end position="301"/>
    </location>
</feature>
<dbReference type="PANTHER" id="PTHR10127">
    <property type="entry name" value="DISCOIDIN, CUB, EGF, LAMININ , AND ZINC METALLOPROTEASE DOMAIN CONTAINING"/>
    <property type="match status" value="1"/>
</dbReference>